<comment type="caution">
    <text evidence="11">The sequence shown here is derived from an EMBL/GenBank/DDBJ whole genome shotgun (WGS) entry which is preliminary data.</text>
</comment>
<dbReference type="InterPro" id="IPR008144">
    <property type="entry name" value="Guanylate_kin-like_dom"/>
</dbReference>
<evidence type="ECO:0000256" key="5">
    <source>
        <dbReference type="ARBA" id="ARBA00022741"/>
    </source>
</evidence>
<evidence type="ECO:0000256" key="6">
    <source>
        <dbReference type="ARBA" id="ARBA00022777"/>
    </source>
</evidence>
<dbReference type="PANTHER" id="PTHR23117:SF13">
    <property type="entry name" value="GUANYLATE KINASE"/>
    <property type="match status" value="1"/>
</dbReference>
<dbReference type="FunFam" id="3.30.63.10:FF:000002">
    <property type="entry name" value="Guanylate kinase 1"/>
    <property type="match status" value="1"/>
</dbReference>
<evidence type="ECO:0000313" key="12">
    <source>
        <dbReference type="Proteomes" id="UP000234857"/>
    </source>
</evidence>
<dbReference type="PROSITE" id="PS50052">
    <property type="entry name" value="GUANYLATE_KINASE_2"/>
    <property type="match status" value="1"/>
</dbReference>
<dbReference type="CDD" id="cd00071">
    <property type="entry name" value="GMPK"/>
    <property type="match status" value="1"/>
</dbReference>
<feature type="domain" description="Guanylate kinase-like" evidence="10">
    <location>
        <begin position="6"/>
        <end position="185"/>
    </location>
</feature>
<dbReference type="HAMAP" id="MF_00328">
    <property type="entry name" value="Guanylate_kinase"/>
    <property type="match status" value="1"/>
</dbReference>
<keyword evidence="6 9" id="KW-0418">Kinase</keyword>
<dbReference type="EMBL" id="PKTG01000044">
    <property type="protein sequence ID" value="PLX18968.1"/>
    <property type="molecule type" value="Genomic_DNA"/>
</dbReference>
<organism evidence="11 12">
    <name type="scientific">Muiribacterium halophilum</name>
    <dbReference type="NCBI Taxonomy" id="2053465"/>
    <lineage>
        <taxon>Bacteria</taxon>
        <taxon>Candidatus Muiribacteriota</taxon>
        <taxon>Candidatus Muiribacteriia</taxon>
        <taxon>Candidatus Muiribacteriales</taxon>
        <taxon>Candidatus Muiribacteriaceae</taxon>
        <taxon>Candidatus Muiribacterium</taxon>
    </lineage>
</organism>
<dbReference type="Gene3D" id="3.40.50.300">
    <property type="entry name" value="P-loop containing nucleotide triphosphate hydrolases"/>
    <property type="match status" value="1"/>
</dbReference>
<keyword evidence="5 9" id="KW-0547">Nucleotide-binding</keyword>
<dbReference type="SMART" id="SM00072">
    <property type="entry name" value="GuKc"/>
    <property type="match status" value="1"/>
</dbReference>
<dbReference type="Proteomes" id="UP000234857">
    <property type="component" value="Unassembled WGS sequence"/>
</dbReference>
<evidence type="ECO:0000313" key="11">
    <source>
        <dbReference type="EMBL" id="PLX18968.1"/>
    </source>
</evidence>
<evidence type="ECO:0000256" key="4">
    <source>
        <dbReference type="ARBA" id="ARBA00022679"/>
    </source>
</evidence>
<dbReference type="GO" id="GO:0005524">
    <property type="term" value="F:ATP binding"/>
    <property type="evidence" value="ECO:0007669"/>
    <property type="project" value="UniProtKB-UniRule"/>
</dbReference>
<dbReference type="NCBIfam" id="TIGR03263">
    <property type="entry name" value="guanyl_kin"/>
    <property type="match status" value="1"/>
</dbReference>
<keyword evidence="9" id="KW-0963">Cytoplasm</keyword>
<name>A0A2N5ZJT8_MUIH1</name>
<evidence type="ECO:0000259" key="10">
    <source>
        <dbReference type="PROSITE" id="PS50052"/>
    </source>
</evidence>
<accession>A0A2N5ZJT8</accession>
<gene>
    <name evidence="9" type="primary">gmk</name>
    <name evidence="11" type="ORF">C0601_03200</name>
</gene>
<proteinExistence type="inferred from homology"/>
<feature type="binding site" evidence="9">
    <location>
        <begin position="13"/>
        <end position="20"/>
    </location>
    <ligand>
        <name>ATP</name>
        <dbReference type="ChEBI" id="CHEBI:30616"/>
    </ligand>
</feature>
<dbReference type="AlphaFoldDB" id="A0A2N5ZJT8"/>
<evidence type="ECO:0000256" key="9">
    <source>
        <dbReference type="HAMAP-Rule" id="MF_00328"/>
    </source>
</evidence>
<dbReference type="PANTHER" id="PTHR23117">
    <property type="entry name" value="GUANYLATE KINASE-RELATED"/>
    <property type="match status" value="1"/>
</dbReference>
<comment type="subcellular location">
    <subcellularLocation>
        <location evidence="9">Cytoplasm</location>
    </subcellularLocation>
</comment>
<keyword evidence="7 9" id="KW-0067">ATP-binding</keyword>
<reference evidence="11 12" key="1">
    <citation type="submission" date="2017-11" db="EMBL/GenBank/DDBJ databases">
        <title>Genome-resolved metagenomics identifies genetic mobility, metabolic interactions, and unexpected diversity in perchlorate-reducing communities.</title>
        <authorList>
            <person name="Barnum T.P."/>
            <person name="Figueroa I.A."/>
            <person name="Carlstrom C.I."/>
            <person name="Lucas L.N."/>
            <person name="Engelbrektson A.L."/>
            <person name="Coates J.D."/>
        </authorList>
    </citation>
    <scope>NUCLEOTIDE SEQUENCE [LARGE SCALE GENOMIC DNA]</scope>
    <source>
        <strain evidence="11">BM706</strain>
    </source>
</reference>
<dbReference type="InterPro" id="IPR027417">
    <property type="entry name" value="P-loop_NTPase"/>
</dbReference>
<dbReference type="InterPro" id="IPR017665">
    <property type="entry name" value="Guanylate_kinase"/>
</dbReference>
<evidence type="ECO:0000256" key="3">
    <source>
        <dbReference type="ARBA" id="ARBA00016296"/>
    </source>
</evidence>
<dbReference type="GO" id="GO:0005829">
    <property type="term" value="C:cytosol"/>
    <property type="evidence" value="ECO:0007669"/>
    <property type="project" value="TreeGrafter"/>
</dbReference>
<evidence type="ECO:0000256" key="2">
    <source>
        <dbReference type="ARBA" id="ARBA00012961"/>
    </source>
</evidence>
<evidence type="ECO:0000256" key="7">
    <source>
        <dbReference type="ARBA" id="ARBA00022840"/>
    </source>
</evidence>
<comment type="catalytic activity">
    <reaction evidence="9">
        <text>GMP + ATP = GDP + ADP</text>
        <dbReference type="Rhea" id="RHEA:20780"/>
        <dbReference type="ChEBI" id="CHEBI:30616"/>
        <dbReference type="ChEBI" id="CHEBI:58115"/>
        <dbReference type="ChEBI" id="CHEBI:58189"/>
        <dbReference type="ChEBI" id="CHEBI:456216"/>
        <dbReference type="EC" id="2.7.4.8"/>
    </reaction>
</comment>
<comment type="similarity">
    <text evidence="1 9">Belongs to the guanylate kinase family.</text>
</comment>
<evidence type="ECO:0000256" key="1">
    <source>
        <dbReference type="ARBA" id="ARBA00005790"/>
    </source>
</evidence>
<protein>
    <recommendedName>
        <fullName evidence="3 9">Guanylate kinase</fullName>
        <ecNumber evidence="2 9">2.7.4.8</ecNumber>
    </recommendedName>
    <alternativeName>
        <fullName evidence="8 9">GMP kinase</fullName>
    </alternativeName>
</protein>
<evidence type="ECO:0000256" key="8">
    <source>
        <dbReference type="ARBA" id="ARBA00030128"/>
    </source>
</evidence>
<dbReference type="SUPFAM" id="SSF52540">
    <property type="entry name" value="P-loop containing nucleoside triphosphate hydrolases"/>
    <property type="match status" value="1"/>
</dbReference>
<dbReference type="GO" id="GO:0004385">
    <property type="term" value="F:GMP kinase activity"/>
    <property type="evidence" value="ECO:0007669"/>
    <property type="project" value="UniProtKB-UniRule"/>
</dbReference>
<dbReference type="Gene3D" id="3.30.63.10">
    <property type="entry name" value="Guanylate Kinase phosphate binding domain"/>
    <property type="match status" value="1"/>
</dbReference>
<keyword evidence="4 9" id="KW-0808">Transferase</keyword>
<sequence>MKKSKGMIIVITGPSGVGKTTLSNRLVKEYDDIDFSISVTTRNPRSNETDKAEYEFVDPEEFREYIADNKFAEWALVHGNFYGTKRSTLKKALENKKNVLLEVDVQGGMQIKGQFPEDAVMIFIAPPDHNELKRRLKGRNTDSEEVIERRLFNALKEMLYIDNYEYFIVNDDLEEAYRVLKLIIETEKYKTCRREYKF</sequence>
<dbReference type="Pfam" id="PF00625">
    <property type="entry name" value="Guanylate_kin"/>
    <property type="match status" value="1"/>
</dbReference>
<dbReference type="InterPro" id="IPR008145">
    <property type="entry name" value="GK/Ca_channel_bsu"/>
</dbReference>
<comment type="function">
    <text evidence="9">Essential for recycling GMP and indirectly, cGMP.</text>
</comment>
<dbReference type="EC" id="2.7.4.8" evidence="2 9"/>